<dbReference type="FunFam" id="3.40.50.300:FF:000134">
    <property type="entry name" value="Iron-enterobactin ABC transporter ATP-binding protein"/>
    <property type="match status" value="1"/>
</dbReference>
<dbReference type="PROSITE" id="PS00211">
    <property type="entry name" value="ABC_TRANSPORTER_1"/>
    <property type="match status" value="1"/>
</dbReference>
<evidence type="ECO:0000313" key="6">
    <source>
        <dbReference type="EMBL" id="ABZ06858.1"/>
    </source>
</evidence>
<evidence type="ECO:0000259" key="5">
    <source>
        <dbReference type="PROSITE" id="PS50893"/>
    </source>
</evidence>
<dbReference type="AlphaFoldDB" id="B3T2P9"/>
<dbReference type="InterPro" id="IPR003593">
    <property type="entry name" value="AAA+_ATPase"/>
</dbReference>
<protein>
    <submittedName>
        <fullName evidence="6">Putative ABC transporter</fullName>
    </submittedName>
</protein>
<dbReference type="InterPro" id="IPR050153">
    <property type="entry name" value="Metal_Ion_Import_ABC"/>
</dbReference>
<keyword evidence="4" id="KW-0067">ATP-binding</keyword>
<dbReference type="PROSITE" id="PS50893">
    <property type="entry name" value="ABC_TRANSPORTER_2"/>
    <property type="match status" value="1"/>
</dbReference>
<evidence type="ECO:0000256" key="3">
    <source>
        <dbReference type="ARBA" id="ARBA00022741"/>
    </source>
</evidence>
<organism evidence="6">
    <name type="scientific">uncultured marine crenarchaeote HF4000_ANIW93E5</name>
    <dbReference type="NCBI Taxonomy" id="455563"/>
    <lineage>
        <taxon>Archaea</taxon>
        <taxon>Nitrososphaerota</taxon>
        <taxon>Nitrososphaeria</taxon>
        <taxon>Nitrosopumilales</taxon>
        <taxon>environmental samples</taxon>
    </lineage>
</organism>
<comment type="similarity">
    <text evidence="1">Belongs to the ABC transporter superfamily.</text>
</comment>
<keyword evidence="3" id="KW-0547">Nucleotide-binding</keyword>
<dbReference type="CDD" id="cd03235">
    <property type="entry name" value="ABC_Metallic_Cations"/>
    <property type="match status" value="1"/>
</dbReference>
<feature type="domain" description="ABC transporter" evidence="5">
    <location>
        <begin position="17"/>
        <end position="246"/>
    </location>
</feature>
<dbReference type="Pfam" id="PF00005">
    <property type="entry name" value="ABC_tran"/>
    <property type="match status" value="1"/>
</dbReference>
<evidence type="ECO:0000256" key="1">
    <source>
        <dbReference type="ARBA" id="ARBA00005417"/>
    </source>
</evidence>
<dbReference type="InterPro" id="IPR003439">
    <property type="entry name" value="ABC_transporter-like_ATP-bd"/>
</dbReference>
<sequence length="254" mass="28767">MLLTFYMFINNSGVDFTMIVDIQKLSVDYSGIKALDDISFGIAEGDFLGIIGPNGAGKSTLFHCMLGLRTQYDGTIKFFGQDIRDSRKYLSQVGFVPQKPVVDRNFPATIREVLSMSQNSSDSKKVDEALQKVWMHELADRRIGDLSVGQQQRVFIAKALVNSPKILVLDEPVTGIDQYNQDLFFQILGELNTKEKISIIWASHDLDAVERLASKVACLNKTLFFHGISKEFFSDDEMLKKYSETSMQMHMHHH</sequence>
<dbReference type="PANTHER" id="PTHR42734:SF17">
    <property type="entry name" value="METAL TRANSPORT SYSTEM ATP-BINDING PROTEIN TM_0124-RELATED"/>
    <property type="match status" value="1"/>
</dbReference>
<accession>B3T2P9</accession>
<dbReference type="InterPro" id="IPR017871">
    <property type="entry name" value="ABC_transporter-like_CS"/>
</dbReference>
<evidence type="ECO:0000256" key="4">
    <source>
        <dbReference type="ARBA" id="ARBA00022840"/>
    </source>
</evidence>
<proteinExistence type="inferred from homology"/>
<dbReference type="GO" id="GO:0005524">
    <property type="term" value="F:ATP binding"/>
    <property type="evidence" value="ECO:0007669"/>
    <property type="project" value="UniProtKB-KW"/>
</dbReference>
<keyword evidence="2" id="KW-0813">Transport</keyword>
<dbReference type="Gene3D" id="3.40.50.300">
    <property type="entry name" value="P-loop containing nucleotide triphosphate hydrolases"/>
    <property type="match status" value="1"/>
</dbReference>
<dbReference type="PANTHER" id="PTHR42734">
    <property type="entry name" value="METAL TRANSPORT SYSTEM ATP-BINDING PROTEIN TM_0124-RELATED"/>
    <property type="match status" value="1"/>
</dbReference>
<dbReference type="SMART" id="SM00382">
    <property type="entry name" value="AAA"/>
    <property type="match status" value="1"/>
</dbReference>
<dbReference type="EMBL" id="EU016586">
    <property type="protein sequence ID" value="ABZ06858.1"/>
    <property type="molecule type" value="Genomic_DNA"/>
</dbReference>
<dbReference type="GO" id="GO:0016887">
    <property type="term" value="F:ATP hydrolysis activity"/>
    <property type="evidence" value="ECO:0007669"/>
    <property type="project" value="InterPro"/>
</dbReference>
<reference evidence="6" key="1">
    <citation type="journal article" date="2008" name="ISME J.">
        <title>Genomic patterns of recombination, clonal divergence and environment in marine microbial populations.</title>
        <authorList>
            <person name="Konstantinidis K.T."/>
            <person name="Delong E.F."/>
        </authorList>
    </citation>
    <scope>NUCLEOTIDE SEQUENCE</scope>
</reference>
<dbReference type="InterPro" id="IPR027417">
    <property type="entry name" value="P-loop_NTPase"/>
</dbReference>
<dbReference type="SUPFAM" id="SSF52540">
    <property type="entry name" value="P-loop containing nucleoside triphosphate hydrolases"/>
    <property type="match status" value="1"/>
</dbReference>
<gene>
    <name evidence="6" type="ORF">ALOHA_HF4000ANIW93E5ctg7g2</name>
</gene>
<evidence type="ECO:0000256" key="2">
    <source>
        <dbReference type="ARBA" id="ARBA00022448"/>
    </source>
</evidence>
<name>B3T2P9_9ARCH</name>